<name>A0ABV0R0R8_9TELE</name>
<evidence type="ECO:0000256" key="1">
    <source>
        <dbReference type="SAM" id="MobiDB-lite"/>
    </source>
</evidence>
<dbReference type="Proteomes" id="UP001434883">
    <property type="component" value="Unassembled WGS sequence"/>
</dbReference>
<organism evidence="2 3">
    <name type="scientific">Xenoophorus captivus</name>
    <dbReference type="NCBI Taxonomy" id="1517983"/>
    <lineage>
        <taxon>Eukaryota</taxon>
        <taxon>Metazoa</taxon>
        <taxon>Chordata</taxon>
        <taxon>Craniata</taxon>
        <taxon>Vertebrata</taxon>
        <taxon>Euteleostomi</taxon>
        <taxon>Actinopterygii</taxon>
        <taxon>Neopterygii</taxon>
        <taxon>Teleostei</taxon>
        <taxon>Neoteleostei</taxon>
        <taxon>Acanthomorphata</taxon>
        <taxon>Ovalentaria</taxon>
        <taxon>Atherinomorphae</taxon>
        <taxon>Cyprinodontiformes</taxon>
        <taxon>Goodeidae</taxon>
        <taxon>Xenoophorus</taxon>
    </lineage>
</organism>
<proteinExistence type="predicted"/>
<comment type="caution">
    <text evidence="2">The sequence shown here is derived from an EMBL/GenBank/DDBJ whole genome shotgun (WGS) entry which is preliminary data.</text>
</comment>
<sequence>MRLRGGRDFTAATHQESAAPPPSLPVTWLRPGVLGRGVRLCLRLDRYDHRGRGCWHLVDLQAESELVGKRLRSPDPETCTQSWMNTLSAGSEMQTSTLEAQFTVGPQVKVTGRKRGRPPIRKLDFQSHYVDSLLPLKVPKKRGRKPGFKVI</sequence>
<dbReference type="EMBL" id="JAHRIN010028332">
    <property type="protein sequence ID" value="MEQ2201614.1"/>
    <property type="molecule type" value="Genomic_DNA"/>
</dbReference>
<feature type="region of interest" description="Disordered" evidence="1">
    <location>
        <begin position="1"/>
        <end position="23"/>
    </location>
</feature>
<keyword evidence="3" id="KW-1185">Reference proteome</keyword>
<gene>
    <name evidence="2" type="ORF">XENOCAPTIV_015092</name>
</gene>
<accession>A0ABV0R0R8</accession>
<reference evidence="2 3" key="1">
    <citation type="submission" date="2021-06" db="EMBL/GenBank/DDBJ databases">
        <authorList>
            <person name="Palmer J.M."/>
        </authorList>
    </citation>
    <scope>NUCLEOTIDE SEQUENCE [LARGE SCALE GENOMIC DNA]</scope>
    <source>
        <strain evidence="2 3">XC_2019</strain>
        <tissue evidence="2">Muscle</tissue>
    </source>
</reference>
<evidence type="ECO:0000313" key="2">
    <source>
        <dbReference type="EMBL" id="MEQ2201614.1"/>
    </source>
</evidence>
<evidence type="ECO:0000313" key="3">
    <source>
        <dbReference type="Proteomes" id="UP001434883"/>
    </source>
</evidence>
<protein>
    <submittedName>
        <fullName evidence="2">Uncharacterized protein</fullName>
    </submittedName>
</protein>